<evidence type="ECO:0000313" key="2">
    <source>
        <dbReference type="Proteomes" id="UP000019804"/>
    </source>
</evidence>
<dbReference type="AlphaFoldDB" id="A0A017RZH5"/>
<gene>
    <name evidence="1" type="ORF">EURHEDRAFT_348961</name>
</gene>
<name>A0A017RZH5_ASPRC</name>
<evidence type="ECO:0000313" key="1">
    <source>
        <dbReference type="EMBL" id="EYE89981.1"/>
    </source>
</evidence>
<dbReference type="HOGENOM" id="CLU_2133019_0_0_1"/>
<sequence length="113" mass="12666">MLLEVPKEFHSSSFIFFLLTQMEVKEVLTLNRNWLVSFSSSSLLKALDCTGRVTVQTAKDWDLCAENDIDADLLTQFTNQGMNIMSGGSDHHGHTSDPVTVFTSSKNEFTTPY</sequence>
<dbReference type="EMBL" id="KK088484">
    <property type="protein sequence ID" value="EYE89981.1"/>
    <property type="molecule type" value="Genomic_DNA"/>
</dbReference>
<proteinExistence type="predicted"/>
<protein>
    <submittedName>
        <fullName evidence="1">Uncharacterized protein</fullName>
    </submittedName>
</protein>
<dbReference type="GeneID" id="63693553"/>
<organism evidence="1 2">
    <name type="scientific">Aspergillus ruber (strain CBS 135680)</name>
    <dbReference type="NCBI Taxonomy" id="1388766"/>
    <lineage>
        <taxon>Eukaryota</taxon>
        <taxon>Fungi</taxon>
        <taxon>Dikarya</taxon>
        <taxon>Ascomycota</taxon>
        <taxon>Pezizomycotina</taxon>
        <taxon>Eurotiomycetes</taxon>
        <taxon>Eurotiomycetidae</taxon>
        <taxon>Eurotiales</taxon>
        <taxon>Aspergillaceae</taxon>
        <taxon>Aspergillus</taxon>
        <taxon>Aspergillus subgen. Aspergillus</taxon>
    </lineage>
</organism>
<dbReference type="Proteomes" id="UP000019804">
    <property type="component" value="Unassembled WGS sequence"/>
</dbReference>
<keyword evidence="2" id="KW-1185">Reference proteome</keyword>
<reference evidence="2" key="1">
    <citation type="journal article" date="2014" name="Nat. Commun.">
        <title>Genomic adaptations of the halophilic Dead Sea filamentous fungus Eurotium rubrum.</title>
        <authorList>
            <person name="Kis-Papo T."/>
            <person name="Weig A.R."/>
            <person name="Riley R."/>
            <person name="Persoh D."/>
            <person name="Salamov A."/>
            <person name="Sun H."/>
            <person name="Lipzen A."/>
            <person name="Wasser S.P."/>
            <person name="Rambold G."/>
            <person name="Grigoriev I.V."/>
            <person name="Nevo E."/>
        </authorList>
    </citation>
    <scope>NUCLEOTIDE SEQUENCE [LARGE SCALE GENOMIC DNA]</scope>
    <source>
        <strain evidence="2">CBS 135680</strain>
    </source>
</reference>
<dbReference type="RefSeq" id="XP_040633671.1">
    <property type="nucleotide sequence ID" value="XM_040778429.1"/>
</dbReference>
<accession>A0A017RZH5</accession>